<proteinExistence type="predicted"/>
<evidence type="ECO:0000313" key="3">
    <source>
        <dbReference type="Proteomes" id="UP001346869"/>
    </source>
</evidence>
<evidence type="ECO:0000313" key="2">
    <source>
        <dbReference type="EMBL" id="KAK5858854.1"/>
    </source>
</evidence>
<name>A0AAN8AJV7_ELEMC</name>
<dbReference type="AlphaFoldDB" id="A0AAN8AJV7"/>
<feature type="compositionally biased region" description="Basic and acidic residues" evidence="1">
    <location>
        <begin position="20"/>
        <end position="37"/>
    </location>
</feature>
<sequence length="73" mass="7849">MYPSVGQEEVASTRGPVRPYELHGEVGGRMSEPREASPPRAPATRASRLSSKPSLLQVIQIDDSSPVSSLMVD</sequence>
<dbReference type="EMBL" id="JAUZQC010000015">
    <property type="protein sequence ID" value="KAK5858854.1"/>
    <property type="molecule type" value="Genomic_DNA"/>
</dbReference>
<organism evidence="2 3">
    <name type="scientific">Eleginops maclovinus</name>
    <name type="common">Patagonian blennie</name>
    <name type="synonym">Eleginus maclovinus</name>
    <dbReference type="NCBI Taxonomy" id="56733"/>
    <lineage>
        <taxon>Eukaryota</taxon>
        <taxon>Metazoa</taxon>
        <taxon>Chordata</taxon>
        <taxon>Craniata</taxon>
        <taxon>Vertebrata</taxon>
        <taxon>Euteleostomi</taxon>
        <taxon>Actinopterygii</taxon>
        <taxon>Neopterygii</taxon>
        <taxon>Teleostei</taxon>
        <taxon>Neoteleostei</taxon>
        <taxon>Acanthomorphata</taxon>
        <taxon>Eupercaria</taxon>
        <taxon>Perciformes</taxon>
        <taxon>Notothenioidei</taxon>
        <taxon>Eleginopidae</taxon>
        <taxon>Eleginops</taxon>
    </lineage>
</organism>
<evidence type="ECO:0000256" key="1">
    <source>
        <dbReference type="SAM" id="MobiDB-lite"/>
    </source>
</evidence>
<protein>
    <submittedName>
        <fullName evidence="2">Uncharacterized protein</fullName>
    </submittedName>
</protein>
<accession>A0AAN8AJV7</accession>
<keyword evidence="3" id="KW-1185">Reference proteome</keyword>
<comment type="caution">
    <text evidence="2">The sequence shown here is derived from an EMBL/GenBank/DDBJ whole genome shotgun (WGS) entry which is preliminary data.</text>
</comment>
<dbReference type="Proteomes" id="UP001346869">
    <property type="component" value="Unassembled WGS sequence"/>
</dbReference>
<reference evidence="2 3" key="2">
    <citation type="journal article" date="2023" name="Mol. Biol. Evol.">
        <title>Genomics of Secondarily Temperate Adaptation in the Only Non-Antarctic Icefish.</title>
        <authorList>
            <person name="Rivera-Colon A.G."/>
            <person name="Rayamajhi N."/>
            <person name="Minhas B.F."/>
            <person name="Madrigal G."/>
            <person name="Bilyk K.T."/>
            <person name="Yoon V."/>
            <person name="Hune M."/>
            <person name="Gregory S."/>
            <person name="Cheng C.H.C."/>
            <person name="Catchen J.M."/>
        </authorList>
    </citation>
    <scope>NUCLEOTIDE SEQUENCE [LARGE SCALE GENOMIC DNA]</scope>
    <source>
        <strain evidence="2">JMC-PN-2008</strain>
    </source>
</reference>
<reference evidence="2 3" key="1">
    <citation type="journal article" date="2023" name="Genes (Basel)">
        <title>Chromosome-Level Genome Assembly and Circadian Gene Repertoire of the Patagonia Blennie Eleginops maclovinus-The Closest Ancestral Proxy of Antarctic Cryonotothenioids.</title>
        <authorList>
            <person name="Cheng C.C."/>
            <person name="Rivera-Colon A.G."/>
            <person name="Minhas B.F."/>
            <person name="Wilson L."/>
            <person name="Rayamajhi N."/>
            <person name="Vargas-Chacoff L."/>
            <person name="Catchen J.M."/>
        </authorList>
    </citation>
    <scope>NUCLEOTIDE SEQUENCE [LARGE SCALE GENOMIC DNA]</scope>
    <source>
        <strain evidence="2">JMC-PN-2008</strain>
    </source>
</reference>
<feature type="compositionally biased region" description="Low complexity" evidence="1">
    <location>
        <begin position="42"/>
        <end position="51"/>
    </location>
</feature>
<feature type="region of interest" description="Disordered" evidence="1">
    <location>
        <begin position="1"/>
        <end position="54"/>
    </location>
</feature>
<gene>
    <name evidence="2" type="ORF">PBY51_002967</name>
</gene>